<sequence>MLVELVGCRNQWGIDQVLDAKGHKATLRDLLRPFRPENEEPAEPDELATLTYRLDSLVQQIASIPFTVTVSPTDTDHRLHIATQHPMPAVDEGTTVTIRLASVAATAEADGGISPGQAVDVDAGAVTLAGVTSFLVVTATASVEGRRARSAALINARLVGAPDDRKERLLSAQLKDSDDLIRYLLFLLFDLVDDARLDQLLSTFGGAGGRWRHSGQVPLLETMLRALVRGGSALDRVADLLDDLVSTDREELLPEGLEEIWEPINAVRQELRA</sequence>
<reference evidence="1" key="1">
    <citation type="submission" date="2018-05" db="EMBL/GenBank/DDBJ databases">
        <authorList>
            <person name="Lanie J.A."/>
            <person name="Ng W.-L."/>
            <person name="Kazmierczak K.M."/>
            <person name="Andrzejewski T.M."/>
            <person name="Davidsen T.M."/>
            <person name="Wayne K.J."/>
            <person name="Tettelin H."/>
            <person name="Glass J.I."/>
            <person name="Rusch D."/>
            <person name="Podicherti R."/>
            <person name="Tsui H.-C.T."/>
            <person name="Winkler M.E."/>
        </authorList>
    </citation>
    <scope>NUCLEOTIDE SEQUENCE</scope>
</reference>
<name>A0A381VNR1_9ZZZZ</name>
<evidence type="ECO:0000313" key="1">
    <source>
        <dbReference type="EMBL" id="SVA41701.1"/>
    </source>
</evidence>
<dbReference type="EMBL" id="UINC01009293">
    <property type="protein sequence ID" value="SVA41701.1"/>
    <property type="molecule type" value="Genomic_DNA"/>
</dbReference>
<accession>A0A381VNR1</accession>
<gene>
    <name evidence="1" type="ORF">METZ01_LOCUS94555</name>
</gene>
<proteinExistence type="predicted"/>
<dbReference type="AlphaFoldDB" id="A0A381VNR1"/>
<organism evidence="1">
    <name type="scientific">marine metagenome</name>
    <dbReference type="NCBI Taxonomy" id="408172"/>
    <lineage>
        <taxon>unclassified sequences</taxon>
        <taxon>metagenomes</taxon>
        <taxon>ecological metagenomes</taxon>
    </lineage>
</organism>
<protein>
    <submittedName>
        <fullName evidence="1">Uncharacterized protein</fullName>
    </submittedName>
</protein>